<evidence type="ECO:0000256" key="2">
    <source>
        <dbReference type="ARBA" id="ARBA00004584"/>
    </source>
</evidence>
<reference evidence="10" key="2">
    <citation type="submission" date="2025-08" db="UniProtKB">
        <authorList>
            <consortium name="Ensembl"/>
        </authorList>
    </citation>
    <scope>IDENTIFICATION</scope>
</reference>
<dbReference type="RefSeq" id="XP_011608410.2">
    <property type="nucleotide sequence ID" value="XM_011610108.2"/>
</dbReference>
<evidence type="ECO:0000256" key="4">
    <source>
        <dbReference type="ARBA" id="ARBA00016397"/>
    </source>
</evidence>
<protein>
    <recommendedName>
        <fullName evidence="4">Centromere protein Q</fullName>
    </recommendedName>
</protein>
<dbReference type="CTD" id="55166"/>
<comment type="similarity">
    <text evidence="3">Belongs to the CENP-Q/OKP1 family.</text>
</comment>
<dbReference type="Pfam" id="PF13094">
    <property type="entry name" value="CENP-Q"/>
    <property type="match status" value="1"/>
</dbReference>
<keyword evidence="6" id="KW-0539">Nucleus</keyword>
<dbReference type="GO" id="GO:0000775">
    <property type="term" value="C:chromosome, centromeric region"/>
    <property type="evidence" value="ECO:0007669"/>
    <property type="project" value="UniProtKB-SubCell"/>
</dbReference>
<evidence type="ECO:0000256" key="3">
    <source>
        <dbReference type="ARBA" id="ARBA00008191"/>
    </source>
</evidence>
<organism evidence="10 11">
    <name type="scientific">Takifugu rubripes</name>
    <name type="common">Japanese pufferfish</name>
    <name type="synonym">Fugu rubripes</name>
    <dbReference type="NCBI Taxonomy" id="31033"/>
    <lineage>
        <taxon>Eukaryota</taxon>
        <taxon>Metazoa</taxon>
        <taxon>Chordata</taxon>
        <taxon>Craniata</taxon>
        <taxon>Vertebrata</taxon>
        <taxon>Euteleostomi</taxon>
        <taxon>Actinopterygii</taxon>
        <taxon>Neopterygii</taxon>
        <taxon>Teleostei</taxon>
        <taxon>Neoteleostei</taxon>
        <taxon>Acanthomorphata</taxon>
        <taxon>Eupercaria</taxon>
        <taxon>Tetraodontiformes</taxon>
        <taxon>Tetradontoidea</taxon>
        <taxon>Tetraodontidae</taxon>
        <taxon>Takifugu</taxon>
    </lineage>
</organism>
<reference evidence="10 11" key="1">
    <citation type="journal article" date="2011" name="Genome Biol. Evol.">
        <title>Integration of the genetic map and genome assembly of fugu facilitates insights into distinct features of genome evolution in teleosts and mammals.</title>
        <authorList>
            <person name="Kai W."/>
            <person name="Kikuchi K."/>
            <person name="Tohari S."/>
            <person name="Chew A.K."/>
            <person name="Tay A."/>
            <person name="Fujiwara A."/>
            <person name="Hosoya S."/>
            <person name="Suetake H."/>
            <person name="Naruse K."/>
            <person name="Brenner S."/>
            <person name="Suzuki Y."/>
            <person name="Venkatesh B."/>
        </authorList>
    </citation>
    <scope>NUCLEOTIDE SEQUENCE [LARGE SCALE GENOMIC DNA]</scope>
</reference>
<reference evidence="10" key="3">
    <citation type="submission" date="2025-09" db="UniProtKB">
        <authorList>
            <consortium name="Ensembl"/>
        </authorList>
    </citation>
    <scope>IDENTIFICATION</scope>
</reference>
<dbReference type="PANTHER" id="PTHR31345">
    <property type="entry name" value="CENTROMERE PROTEIN Q"/>
    <property type="match status" value="1"/>
</dbReference>
<dbReference type="STRING" id="31033.ENSTRUP00000087962"/>
<dbReference type="OrthoDB" id="8927710at2759"/>
<dbReference type="Ensembl" id="ENSTRUT00000056625.2">
    <property type="protein sequence ID" value="ENSTRUP00000055990.2"/>
    <property type="gene ID" value="ENSTRUG00000021742.2"/>
</dbReference>
<comment type="subcellular location">
    <subcellularLocation>
        <location evidence="2">Chromosome</location>
        <location evidence="2">Centromere</location>
    </subcellularLocation>
    <subcellularLocation>
        <location evidence="1">Nucleus</location>
    </subcellularLocation>
</comment>
<feature type="coiled-coil region" evidence="8">
    <location>
        <begin position="145"/>
        <end position="197"/>
    </location>
</feature>
<dbReference type="GeneID" id="105417279"/>
<dbReference type="GO" id="GO:0005634">
    <property type="term" value="C:nucleus"/>
    <property type="evidence" value="ECO:0007669"/>
    <property type="project" value="UniProtKB-SubCell"/>
</dbReference>
<sequence length="277" mass="31450">MKAVRGSNRAATKAPRKQNQNKSKRISRKRAASDQESEPSQDERETQQNPGKKRTGAGAQEGWQPISRSSIAEMENVMDLAILAAVALKKTEKKEIREHLNTIKTRFLAECAKLKVPPHKQKYGECSSLRLQEETKKFNVGKETLSTLEEDLKAVLIALEKTEEQVTSLEQECSLLRDQVKEEEEKAEQMLQRKERCVLHIHFQPPEKDEPTLEAEMRKMLQHSDAEATARKLGEILQTSEASRNAQELLLQAHRRADQIREVNPELPRVGGTASEL</sequence>
<dbReference type="GeneTree" id="ENSGT00940000177906"/>
<keyword evidence="11" id="KW-1185">Reference proteome</keyword>
<gene>
    <name evidence="10" type="primary">cenpq</name>
</gene>
<feature type="region of interest" description="Disordered" evidence="9">
    <location>
        <begin position="1"/>
        <end position="68"/>
    </location>
</feature>
<evidence type="ECO:0000313" key="11">
    <source>
        <dbReference type="Proteomes" id="UP000005226"/>
    </source>
</evidence>
<dbReference type="AlphaFoldDB" id="A0A3B5KIX0"/>
<dbReference type="Proteomes" id="UP000005226">
    <property type="component" value="Chromosome 13"/>
</dbReference>
<keyword evidence="8" id="KW-0175">Coiled coil</keyword>
<dbReference type="KEGG" id="tru:105417279"/>
<keyword evidence="7" id="KW-0137">Centromere</keyword>
<evidence type="ECO:0000256" key="7">
    <source>
        <dbReference type="ARBA" id="ARBA00023328"/>
    </source>
</evidence>
<evidence type="ECO:0000313" key="10">
    <source>
        <dbReference type="Ensembl" id="ENSTRUP00000055990.2"/>
    </source>
</evidence>
<accession>A0A3B5KIX0</accession>
<dbReference type="InterPro" id="IPR025212">
    <property type="entry name" value="CAD_CENP-Q"/>
</dbReference>
<dbReference type="PANTHER" id="PTHR31345:SF3">
    <property type="entry name" value="CENTROMERE PROTEIN Q"/>
    <property type="match status" value="1"/>
</dbReference>
<evidence type="ECO:0000256" key="8">
    <source>
        <dbReference type="SAM" id="Coils"/>
    </source>
</evidence>
<name>A0A3B5KIX0_TAKRU</name>
<evidence type="ECO:0000256" key="9">
    <source>
        <dbReference type="SAM" id="MobiDB-lite"/>
    </source>
</evidence>
<evidence type="ECO:0000256" key="5">
    <source>
        <dbReference type="ARBA" id="ARBA00022454"/>
    </source>
</evidence>
<keyword evidence="5" id="KW-0158">Chromosome</keyword>
<proteinExistence type="inferred from homology"/>
<evidence type="ECO:0000256" key="1">
    <source>
        <dbReference type="ARBA" id="ARBA00004123"/>
    </source>
</evidence>
<evidence type="ECO:0000256" key="6">
    <source>
        <dbReference type="ARBA" id="ARBA00023242"/>
    </source>
</evidence>